<protein>
    <recommendedName>
        <fullName evidence="12">Extracellular metalloproteinase</fullName>
        <ecNumber evidence="12">3.4.24.-</ecNumber>
    </recommendedName>
    <alternativeName>
        <fullName evidence="12">Fungalysin</fullName>
    </alternativeName>
</protein>
<dbReference type="GO" id="GO:0006508">
    <property type="term" value="P:proteolysis"/>
    <property type="evidence" value="ECO:0007669"/>
    <property type="project" value="UniProtKB-KW"/>
</dbReference>
<keyword evidence="6 12" id="KW-0378">Hydrolase</keyword>
<keyword evidence="9 12" id="KW-0865">Zymogen</keyword>
<evidence type="ECO:0000256" key="8">
    <source>
        <dbReference type="ARBA" id="ARBA00023049"/>
    </source>
</evidence>
<keyword evidence="8 12" id="KW-0482">Metalloprotease</keyword>
<evidence type="ECO:0000256" key="12">
    <source>
        <dbReference type="RuleBase" id="RU364017"/>
    </source>
</evidence>
<gene>
    <name evidence="13" type="ORF">EW026_g730</name>
</gene>
<dbReference type="AlphaFoldDB" id="A0A4S4KTV6"/>
<feature type="active site" evidence="10">
    <location>
        <position position="422"/>
    </location>
</feature>
<organism evidence="13 14">
    <name type="scientific">Hermanssonia centrifuga</name>
    <dbReference type="NCBI Taxonomy" id="98765"/>
    <lineage>
        <taxon>Eukaryota</taxon>
        <taxon>Fungi</taxon>
        <taxon>Dikarya</taxon>
        <taxon>Basidiomycota</taxon>
        <taxon>Agaricomycotina</taxon>
        <taxon>Agaricomycetes</taxon>
        <taxon>Polyporales</taxon>
        <taxon>Meruliaceae</taxon>
        <taxon>Hermanssonia</taxon>
    </lineage>
</organism>
<keyword evidence="12" id="KW-0732">Signal</keyword>
<evidence type="ECO:0000256" key="2">
    <source>
        <dbReference type="ARBA" id="ARBA00006006"/>
    </source>
</evidence>
<evidence type="ECO:0000313" key="13">
    <source>
        <dbReference type="EMBL" id="THH02074.1"/>
    </source>
</evidence>
<feature type="signal peptide" evidence="12">
    <location>
        <begin position="1"/>
        <end position="22"/>
    </location>
</feature>
<accession>A0A4S4KTV6</accession>
<reference evidence="13 14" key="1">
    <citation type="submission" date="2019-02" db="EMBL/GenBank/DDBJ databases">
        <title>Genome sequencing of the rare red list fungi Phlebia centrifuga.</title>
        <authorList>
            <person name="Buettner E."/>
            <person name="Kellner H."/>
        </authorList>
    </citation>
    <scope>NUCLEOTIDE SEQUENCE [LARGE SCALE GENOMIC DNA]</scope>
    <source>
        <strain evidence="13 14">DSM 108282</strain>
    </source>
</reference>
<dbReference type="EMBL" id="SGPJ01000011">
    <property type="protein sequence ID" value="THH02074.1"/>
    <property type="molecule type" value="Genomic_DNA"/>
</dbReference>
<dbReference type="InterPro" id="IPR027268">
    <property type="entry name" value="Peptidase_M4/M1_CTD_sf"/>
</dbReference>
<evidence type="ECO:0000256" key="4">
    <source>
        <dbReference type="ARBA" id="ARBA00022670"/>
    </source>
</evidence>
<comment type="cofactor">
    <cofactor evidence="11">
        <name>Zn(2+)</name>
        <dbReference type="ChEBI" id="CHEBI:29105"/>
    </cofactor>
    <text evidence="11">Binds 1 zinc ion per subunit.</text>
</comment>
<evidence type="ECO:0000256" key="11">
    <source>
        <dbReference type="PIRSR" id="PIRSR601842-2"/>
    </source>
</evidence>
<dbReference type="GO" id="GO:0008270">
    <property type="term" value="F:zinc ion binding"/>
    <property type="evidence" value="ECO:0007669"/>
    <property type="project" value="InterPro"/>
</dbReference>
<keyword evidence="3 12" id="KW-0964">Secreted</keyword>
<dbReference type="CDD" id="cd09596">
    <property type="entry name" value="M36"/>
    <property type="match status" value="1"/>
</dbReference>
<feature type="binding site" evidence="11">
    <location>
        <position position="425"/>
    </location>
    <ligand>
        <name>Zn(2+)</name>
        <dbReference type="ChEBI" id="CHEBI:29105"/>
        <note>catalytic</note>
    </ligand>
</feature>
<evidence type="ECO:0000256" key="10">
    <source>
        <dbReference type="PIRSR" id="PIRSR601842-1"/>
    </source>
</evidence>
<keyword evidence="5 11" id="KW-0479">Metal-binding</keyword>
<evidence type="ECO:0000256" key="7">
    <source>
        <dbReference type="ARBA" id="ARBA00022833"/>
    </source>
</evidence>
<proteinExistence type="inferred from homology"/>
<evidence type="ECO:0000313" key="14">
    <source>
        <dbReference type="Proteomes" id="UP000309038"/>
    </source>
</evidence>
<dbReference type="InterPro" id="IPR001842">
    <property type="entry name" value="Peptidase_M36"/>
</dbReference>
<comment type="similarity">
    <text evidence="2 12">Belongs to the peptidase M36 family.</text>
</comment>
<dbReference type="PANTHER" id="PTHR33478:SF1">
    <property type="entry name" value="EXTRACELLULAR METALLOPROTEINASE MEP"/>
    <property type="match status" value="1"/>
</dbReference>
<evidence type="ECO:0000256" key="9">
    <source>
        <dbReference type="ARBA" id="ARBA00023145"/>
    </source>
</evidence>
<evidence type="ECO:0000256" key="5">
    <source>
        <dbReference type="ARBA" id="ARBA00022723"/>
    </source>
</evidence>
<sequence length="615" mass="66136">MFTRTFFTSVLLAVTCASTTLAVPWPLTAKHTTHRVREVSSDLRIETFHPESTYETFGEGIDHPLSKRADDDLEEAAVSFVQSHLGLSDGSISFKSGFAGEAAKHAFVKQKVNGVPLANAVANVAFNNANQVVAFGSSFVKPTFVPSTTSQVSLEDAISKAETLLNGKFNEWPATVEFVAQEDGSLALTHVVQIQNDETGSWLEAFIDAHSGKLVQVTDFVTKASYRVLPITKETLPEGFELLVDPQDTTASPDGWHSDGTTTTTTTAWAILASIDTDVVILTLTSSGNNVIAFKSSQTATTSESSTNLVFDFTQDPTQAPTATNNLNAARVNAFYIVNTIHDISYKYGFTEASFNFQNNNFGKGGSGNDRVTVSVQDSAGTDNADFATPADGQSGRMRMFLWDLTSPERDGALENDIVSHENTHGITNRLTGGGTGRCLQTTEAGGMGEGWSDAFAEWTEHKDATVPDYVLGQYVTNDAAGIRSHPYSTSATTNPLRYSSLKTLTEVHDIGEVWANILHNVYAGLVSAHDFSATAHTDPTTTGGNTVFLHLFLDALPLQPCNPTFLTARDAWIQADVNRFDGANKCILWNAFASRGLGVNAANHNDDSTVPAGC</sequence>
<evidence type="ECO:0000256" key="1">
    <source>
        <dbReference type="ARBA" id="ARBA00004613"/>
    </source>
</evidence>
<keyword evidence="4 12" id="KW-0645">Protease</keyword>
<feature type="chain" id="PRO_5021006888" description="Extracellular metalloproteinase" evidence="12">
    <location>
        <begin position="23"/>
        <end position="615"/>
    </location>
</feature>
<feature type="binding site" evidence="11">
    <location>
        <position position="421"/>
    </location>
    <ligand>
        <name>Zn(2+)</name>
        <dbReference type="ChEBI" id="CHEBI:29105"/>
        <note>catalytic</note>
    </ligand>
</feature>
<dbReference type="PANTHER" id="PTHR33478">
    <property type="entry name" value="EXTRACELLULAR METALLOPROTEINASE MEP"/>
    <property type="match status" value="1"/>
</dbReference>
<comment type="caution">
    <text evidence="13">The sequence shown here is derived from an EMBL/GenBank/DDBJ whole genome shotgun (WGS) entry which is preliminary data.</text>
</comment>
<dbReference type="Proteomes" id="UP000309038">
    <property type="component" value="Unassembled WGS sequence"/>
</dbReference>
<evidence type="ECO:0000256" key="6">
    <source>
        <dbReference type="ARBA" id="ARBA00022801"/>
    </source>
</evidence>
<dbReference type="GO" id="GO:0004222">
    <property type="term" value="F:metalloendopeptidase activity"/>
    <property type="evidence" value="ECO:0007669"/>
    <property type="project" value="InterPro"/>
</dbReference>
<dbReference type="EC" id="3.4.24.-" evidence="12"/>
<keyword evidence="14" id="KW-1185">Reference proteome</keyword>
<dbReference type="Pfam" id="PF02128">
    <property type="entry name" value="Peptidase_M36"/>
    <property type="match status" value="1"/>
</dbReference>
<name>A0A4S4KTV6_9APHY</name>
<comment type="subcellular location">
    <subcellularLocation>
        <location evidence="1 12">Secreted</location>
    </subcellularLocation>
</comment>
<dbReference type="GO" id="GO:0005615">
    <property type="term" value="C:extracellular space"/>
    <property type="evidence" value="ECO:0007669"/>
    <property type="project" value="InterPro"/>
</dbReference>
<dbReference type="InterPro" id="IPR050371">
    <property type="entry name" value="Fungal_virulence_M36"/>
</dbReference>
<evidence type="ECO:0000256" key="3">
    <source>
        <dbReference type="ARBA" id="ARBA00022525"/>
    </source>
</evidence>
<feature type="binding site" evidence="11">
    <location>
        <position position="450"/>
    </location>
    <ligand>
        <name>Zn(2+)</name>
        <dbReference type="ChEBI" id="CHEBI:29105"/>
        <note>catalytic</note>
    </ligand>
</feature>
<dbReference type="Gene3D" id="1.10.390.10">
    <property type="entry name" value="Neutral Protease Domain 2"/>
    <property type="match status" value="1"/>
</dbReference>
<dbReference type="Gene3D" id="3.10.170.10">
    <property type="match status" value="1"/>
</dbReference>
<dbReference type="SUPFAM" id="SSF55486">
    <property type="entry name" value="Metalloproteases ('zincins'), catalytic domain"/>
    <property type="match status" value="1"/>
</dbReference>
<keyword evidence="7 11" id="KW-0862">Zinc</keyword>